<proteinExistence type="predicted"/>
<dbReference type="GO" id="GO:0009277">
    <property type="term" value="C:fungal-type cell wall"/>
    <property type="evidence" value="ECO:0007669"/>
    <property type="project" value="TreeGrafter"/>
</dbReference>
<keyword evidence="3" id="KW-0964">Secreted</keyword>
<dbReference type="EMBL" id="MU001755">
    <property type="protein sequence ID" value="KAF2799977.1"/>
    <property type="molecule type" value="Genomic_DNA"/>
</dbReference>
<dbReference type="InterPro" id="IPR036941">
    <property type="entry name" value="Rcpt_L-dom_sf"/>
</dbReference>
<dbReference type="GO" id="GO:0005886">
    <property type="term" value="C:plasma membrane"/>
    <property type="evidence" value="ECO:0007669"/>
    <property type="project" value="TreeGrafter"/>
</dbReference>
<evidence type="ECO:0000313" key="10">
    <source>
        <dbReference type="Proteomes" id="UP000799757"/>
    </source>
</evidence>
<evidence type="ECO:0000256" key="6">
    <source>
        <dbReference type="SAM" id="MobiDB-lite"/>
    </source>
</evidence>
<evidence type="ECO:0000256" key="4">
    <source>
        <dbReference type="ARBA" id="ARBA00022729"/>
    </source>
</evidence>
<feature type="region of interest" description="Disordered" evidence="6">
    <location>
        <begin position="452"/>
        <end position="471"/>
    </location>
</feature>
<reference evidence="9" key="1">
    <citation type="journal article" date="2020" name="Stud. Mycol.">
        <title>101 Dothideomycetes genomes: a test case for predicting lifestyles and emergence of pathogens.</title>
        <authorList>
            <person name="Haridas S."/>
            <person name="Albert R."/>
            <person name="Binder M."/>
            <person name="Bloem J."/>
            <person name="Labutti K."/>
            <person name="Salamov A."/>
            <person name="Andreopoulos B."/>
            <person name="Baker S."/>
            <person name="Barry K."/>
            <person name="Bills G."/>
            <person name="Bluhm B."/>
            <person name="Cannon C."/>
            <person name="Castanera R."/>
            <person name="Culley D."/>
            <person name="Daum C."/>
            <person name="Ezra D."/>
            <person name="Gonzalez J."/>
            <person name="Henrissat B."/>
            <person name="Kuo A."/>
            <person name="Liang C."/>
            <person name="Lipzen A."/>
            <person name="Lutzoni F."/>
            <person name="Magnuson J."/>
            <person name="Mondo S."/>
            <person name="Nolan M."/>
            <person name="Ohm R."/>
            <person name="Pangilinan J."/>
            <person name="Park H.-J."/>
            <person name="Ramirez L."/>
            <person name="Alfaro M."/>
            <person name="Sun H."/>
            <person name="Tritt A."/>
            <person name="Yoshinaga Y."/>
            <person name="Zwiers L.-H."/>
            <person name="Turgeon B."/>
            <person name="Goodwin S."/>
            <person name="Spatafora J."/>
            <person name="Crous P."/>
            <person name="Grigoriev I."/>
        </authorList>
    </citation>
    <scope>NUCLEOTIDE SEQUENCE</scope>
    <source>
        <strain evidence="9">CBS 109.77</strain>
    </source>
</reference>
<organism evidence="9 10">
    <name type="scientific">Melanomma pulvis-pyrius CBS 109.77</name>
    <dbReference type="NCBI Taxonomy" id="1314802"/>
    <lineage>
        <taxon>Eukaryota</taxon>
        <taxon>Fungi</taxon>
        <taxon>Dikarya</taxon>
        <taxon>Ascomycota</taxon>
        <taxon>Pezizomycotina</taxon>
        <taxon>Dothideomycetes</taxon>
        <taxon>Pleosporomycetidae</taxon>
        <taxon>Pleosporales</taxon>
        <taxon>Melanommataceae</taxon>
        <taxon>Melanomma</taxon>
    </lineage>
</organism>
<keyword evidence="10" id="KW-1185">Reference proteome</keyword>
<evidence type="ECO:0000256" key="8">
    <source>
        <dbReference type="SAM" id="SignalP"/>
    </source>
</evidence>
<dbReference type="OrthoDB" id="536881at2759"/>
<feature type="transmembrane region" description="Helical" evidence="7">
    <location>
        <begin position="337"/>
        <end position="358"/>
    </location>
</feature>
<keyword evidence="7" id="KW-1133">Transmembrane helix</keyword>
<dbReference type="SUPFAM" id="SSF52058">
    <property type="entry name" value="L domain-like"/>
    <property type="match status" value="1"/>
</dbReference>
<dbReference type="Proteomes" id="UP000799757">
    <property type="component" value="Unassembled WGS sequence"/>
</dbReference>
<evidence type="ECO:0000256" key="3">
    <source>
        <dbReference type="ARBA" id="ARBA00022525"/>
    </source>
</evidence>
<evidence type="ECO:0000256" key="5">
    <source>
        <dbReference type="ARBA" id="ARBA00023180"/>
    </source>
</evidence>
<comment type="subcellular location">
    <subcellularLocation>
        <location evidence="1">Secreted</location>
        <location evidence="1">Cell wall</location>
    </subcellularLocation>
</comment>
<gene>
    <name evidence="9" type="ORF">K505DRAFT_332112</name>
</gene>
<keyword evidence="7" id="KW-0472">Membrane</keyword>
<keyword evidence="4 8" id="KW-0732">Signal</keyword>
<dbReference type="InterPro" id="IPR051648">
    <property type="entry name" value="CWI-Assembly_Regulator"/>
</dbReference>
<dbReference type="PANTHER" id="PTHR31018">
    <property type="entry name" value="SPORULATION-SPECIFIC PROTEIN-RELATED"/>
    <property type="match status" value="1"/>
</dbReference>
<keyword evidence="2" id="KW-0134">Cell wall</keyword>
<dbReference type="PANTHER" id="PTHR31018:SF3">
    <property type="entry name" value="RECEPTOR PROTEIN-TYROSINE KINASE"/>
    <property type="match status" value="1"/>
</dbReference>
<dbReference type="Gene3D" id="3.80.20.20">
    <property type="entry name" value="Receptor L-domain"/>
    <property type="match status" value="1"/>
</dbReference>
<feature type="compositionally biased region" description="Basic and acidic residues" evidence="6">
    <location>
        <begin position="458"/>
        <end position="471"/>
    </location>
</feature>
<protein>
    <submittedName>
        <fullName evidence="9">Uncharacterized protein</fullName>
    </submittedName>
</protein>
<feature type="chain" id="PRO_5025528416" evidence="8">
    <location>
        <begin position="22"/>
        <end position="471"/>
    </location>
</feature>
<dbReference type="GO" id="GO:0031505">
    <property type="term" value="P:fungal-type cell wall organization"/>
    <property type="evidence" value="ECO:0007669"/>
    <property type="project" value="TreeGrafter"/>
</dbReference>
<evidence type="ECO:0000256" key="1">
    <source>
        <dbReference type="ARBA" id="ARBA00004191"/>
    </source>
</evidence>
<evidence type="ECO:0000256" key="7">
    <source>
        <dbReference type="SAM" id="Phobius"/>
    </source>
</evidence>
<dbReference type="GO" id="GO:0009986">
    <property type="term" value="C:cell surface"/>
    <property type="evidence" value="ECO:0007669"/>
    <property type="project" value="TreeGrafter"/>
</dbReference>
<keyword evidence="5" id="KW-0325">Glycoprotein</keyword>
<accession>A0A6A6XWK2</accession>
<sequence length="471" mass="49223">MLCAVVLVWALVQGLAGGVSAAVRSPTNSSPDCAPLTGSLTLKTAQDVTSLKTCTTFTGNIVVAADGPSSIDLTGLTSVSGNIDVENVANLSSLSSTSLTTVSSFTLNNLPVLSNLSFPALSNFSSLKWYNLPALEECVIATGALGGEIQEISILNTGIRKLEWLAWPVGSQLNISNNANLKTFSIPYSSINAGSALTLSNNTQLSTIDLTQVSAIYGGLQVAANAAMKELDFSKLESIGGFVQLSGGFTNISMPALNQINGALRVEATGDITSLCDTLAEKKLNGHYDCTANSQKTAASATTTGAAAATITATNRNSTDGNANGSGSTVITQRQKAGIAVAAILFTFLVIIATFLYFRRRSHRQVQEILALNHNTNTTSNLNLPSTNINPKTLSTDSFQLSGLGSGPGPVFDSSIPNSPMELESPAVALELGEGKRWTRVELPATVPIEMEGQHGFSEVERGPERHELPA</sequence>
<evidence type="ECO:0000256" key="2">
    <source>
        <dbReference type="ARBA" id="ARBA00022512"/>
    </source>
</evidence>
<name>A0A6A6XWK2_9PLEO</name>
<evidence type="ECO:0000313" key="9">
    <source>
        <dbReference type="EMBL" id="KAF2799977.1"/>
    </source>
</evidence>
<dbReference type="AlphaFoldDB" id="A0A6A6XWK2"/>
<feature type="signal peptide" evidence="8">
    <location>
        <begin position="1"/>
        <end position="21"/>
    </location>
</feature>
<keyword evidence="7" id="KW-0812">Transmembrane</keyword>